<feature type="compositionally biased region" description="Polar residues" evidence="1">
    <location>
        <begin position="357"/>
        <end position="375"/>
    </location>
</feature>
<reference evidence="2" key="1">
    <citation type="submission" date="2019-10" db="EMBL/GenBank/DDBJ databases">
        <authorList>
            <consortium name="DOE Joint Genome Institute"/>
            <person name="Kuo A."/>
            <person name="Miyauchi S."/>
            <person name="Kiss E."/>
            <person name="Drula E."/>
            <person name="Kohler A."/>
            <person name="Sanchez-Garcia M."/>
            <person name="Andreopoulos B."/>
            <person name="Barry K.W."/>
            <person name="Bonito G."/>
            <person name="Buee M."/>
            <person name="Carver A."/>
            <person name="Chen C."/>
            <person name="Cichocki N."/>
            <person name="Clum A."/>
            <person name="Culley D."/>
            <person name="Crous P.W."/>
            <person name="Fauchery L."/>
            <person name="Girlanda M."/>
            <person name="Hayes R."/>
            <person name="Keri Z."/>
            <person name="LaButti K."/>
            <person name="Lipzen A."/>
            <person name="Lombard V."/>
            <person name="Magnuson J."/>
            <person name="Maillard F."/>
            <person name="Morin E."/>
            <person name="Murat C."/>
            <person name="Nolan M."/>
            <person name="Ohm R."/>
            <person name="Pangilinan J."/>
            <person name="Pereira M."/>
            <person name="Perotto S."/>
            <person name="Peter M."/>
            <person name="Riley R."/>
            <person name="Sitrit Y."/>
            <person name="Stielow B."/>
            <person name="Szollosi G."/>
            <person name="Zifcakova L."/>
            <person name="Stursova M."/>
            <person name="Spatafora J.W."/>
            <person name="Tedersoo L."/>
            <person name="Vaario L.-M."/>
            <person name="Yamada A."/>
            <person name="Yan M."/>
            <person name="Wang P."/>
            <person name="Xu J."/>
            <person name="Bruns T."/>
            <person name="Baldrian P."/>
            <person name="Vilgalys R."/>
            <person name="Henrissat B."/>
            <person name="Grigoriev I.V."/>
            <person name="Hibbett D."/>
            <person name="Nagy L.G."/>
            <person name="Martin F.M."/>
        </authorList>
    </citation>
    <scope>NUCLEOTIDE SEQUENCE</scope>
    <source>
        <strain evidence="2">BED1</strain>
    </source>
</reference>
<feature type="region of interest" description="Disordered" evidence="1">
    <location>
        <begin position="68"/>
        <end position="140"/>
    </location>
</feature>
<sequence>MGQREVAGSVRLGQWRRRSAWHKQCKNDPHSLHLYNGTRQFNLIDHHQLVPFHIEAFHMISLPPSPTFTPSRSISGRLHTENESPPLSPKRSFAQLEEDPLPQLELKRRDVQHSRRAPLDPLSASDLANRRDRDSQSTDSLHHTLVTPLLVPDLWVWHPEQPVSSGSCEMQRSGISDALVCSWPPPIPTPGTGLAGQQASQYSPDEKDSSRASFLKPTSTAWDPSDSFPTDPTTTMTKPIRTTGWKSENVLQPIRSRTNSMPSMRRPPGELWRSDPKANQEPVDTAPSLVYPTPSGLLPRQPELRRGSNLDLLPHGSVSLSLALGSQPLRASEHTKAVPPIGAERSRVISITPLKSHIQNSPGTQSHDPSKSFSPLSLGPRPKWKNETDLLNTTSPEKVQMVVGSASVSKGLLRQAVRNKYAPKIMSPLNPLRSGTPAIGLSANPEYQLRMPSQWNNPSPRYSRCPPRRARTICDAYQSFDWNTTCMHCPECKRDAIGKRLLAFRYRSQQTRLVQGNKLLADRIREVYAYEIGEEEKSLWEEVAAVTGAGPMSFSRAGAPCATAAHLRVVDDGSSGGTYDDYLEIPEDNLLANESGHLFREVSVY</sequence>
<dbReference type="Proteomes" id="UP001194468">
    <property type="component" value="Unassembled WGS sequence"/>
</dbReference>
<protein>
    <submittedName>
        <fullName evidence="2">Uncharacterized protein</fullName>
    </submittedName>
</protein>
<reference evidence="2" key="2">
    <citation type="journal article" date="2020" name="Nat. Commun.">
        <title>Large-scale genome sequencing of mycorrhizal fungi provides insights into the early evolution of symbiotic traits.</title>
        <authorList>
            <person name="Miyauchi S."/>
            <person name="Kiss E."/>
            <person name="Kuo A."/>
            <person name="Drula E."/>
            <person name="Kohler A."/>
            <person name="Sanchez-Garcia M."/>
            <person name="Morin E."/>
            <person name="Andreopoulos B."/>
            <person name="Barry K.W."/>
            <person name="Bonito G."/>
            <person name="Buee M."/>
            <person name="Carver A."/>
            <person name="Chen C."/>
            <person name="Cichocki N."/>
            <person name="Clum A."/>
            <person name="Culley D."/>
            <person name="Crous P.W."/>
            <person name="Fauchery L."/>
            <person name="Girlanda M."/>
            <person name="Hayes R.D."/>
            <person name="Keri Z."/>
            <person name="LaButti K."/>
            <person name="Lipzen A."/>
            <person name="Lombard V."/>
            <person name="Magnuson J."/>
            <person name="Maillard F."/>
            <person name="Murat C."/>
            <person name="Nolan M."/>
            <person name="Ohm R.A."/>
            <person name="Pangilinan J."/>
            <person name="Pereira M.F."/>
            <person name="Perotto S."/>
            <person name="Peter M."/>
            <person name="Pfister S."/>
            <person name="Riley R."/>
            <person name="Sitrit Y."/>
            <person name="Stielow J.B."/>
            <person name="Szollosi G."/>
            <person name="Zifcakova L."/>
            <person name="Stursova M."/>
            <person name="Spatafora J.W."/>
            <person name="Tedersoo L."/>
            <person name="Vaario L.M."/>
            <person name="Yamada A."/>
            <person name="Yan M."/>
            <person name="Wang P."/>
            <person name="Xu J."/>
            <person name="Bruns T."/>
            <person name="Baldrian P."/>
            <person name="Vilgalys R."/>
            <person name="Dunand C."/>
            <person name="Henrissat B."/>
            <person name="Grigoriev I.V."/>
            <person name="Hibbett D."/>
            <person name="Nagy L.G."/>
            <person name="Martin F.M."/>
        </authorList>
    </citation>
    <scope>NUCLEOTIDE SEQUENCE</scope>
    <source>
        <strain evidence="2">BED1</strain>
    </source>
</reference>
<evidence type="ECO:0000256" key="1">
    <source>
        <dbReference type="SAM" id="MobiDB-lite"/>
    </source>
</evidence>
<name>A0AAD4BLY7_BOLED</name>
<feature type="region of interest" description="Disordered" evidence="1">
    <location>
        <begin position="258"/>
        <end position="295"/>
    </location>
</feature>
<proteinExistence type="predicted"/>
<feature type="compositionally biased region" description="Low complexity" evidence="1">
    <location>
        <begin position="229"/>
        <end position="240"/>
    </location>
</feature>
<dbReference type="AlphaFoldDB" id="A0AAD4BLY7"/>
<evidence type="ECO:0000313" key="2">
    <source>
        <dbReference type="EMBL" id="KAF8434114.1"/>
    </source>
</evidence>
<accession>A0AAD4BLY7</accession>
<comment type="caution">
    <text evidence="2">The sequence shown here is derived from an EMBL/GenBank/DDBJ whole genome shotgun (WGS) entry which is preliminary data.</text>
</comment>
<feature type="region of interest" description="Disordered" evidence="1">
    <location>
        <begin position="357"/>
        <end position="388"/>
    </location>
</feature>
<feature type="region of interest" description="Disordered" evidence="1">
    <location>
        <begin position="186"/>
        <end position="240"/>
    </location>
</feature>
<evidence type="ECO:0000313" key="3">
    <source>
        <dbReference type="Proteomes" id="UP001194468"/>
    </source>
</evidence>
<dbReference type="EMBL" id="WHUW01000030">
    <property type="protein sequence ID" value="KAF8434114.1"/>
    <property type="molecule type" value="Genomic_DNA"/>
</dbReference>
<keyword evidence="3" id="KW-1185">Reference proteome</keyword>
<organism evidence="2 3">
    <name type="scientific">Boletus edulis BED1</name>
    <dbReference type="NCBI Taxonomy" id="1328754"/>
    <lineage>
        <taxon>Eukaryota</taxon>
        <taxon>Fungi</taxon>
        <taxon>Dikarya</taxon>
        <taxon>Basidiomycota</taxon>
        <taxon>Agaricomycotina</taxon>
        <taxon>Agaricomycetes</taxon>
        <taxon>Agaricomycetidae</taxon>
        <taxon>Boletales</taxon>
        <taxon>Boletineae</taxon>
        <taxon>Boletaceae</taxon>
        <taxon>Boletoideae</taxon>
        <taxon>Boletus</taxon>
    </lineage>
</organism>
<gene>
    <name evidence="2" type="ORF">L210DRAFT_3554076</name>
</gene>
<feature type="compositionally biased region" description="Basic and acidic residues" evidence="1">
    <location>
        <begin position="128"/>
        <end position="140"/>
    </location>
</feature>